<comment type="caution">
    <text evidence="2">The sequence shown here is derived from an EMBL/GenBank/DDBJ whole genome shotgun (WGS) entry which is preliminary data.</text>
</comment>
<name>A0A427BBR2_ENSVE</name>
<protein>
    <submittedName>
        <fullName evidence="2">Uncharacterized protein</fullName>
    </submittedName>
</protein>
<sequence>MDSAARFPAPEGTALVTADEMFAKRGCCCFRMPWPGTRARKAVERGEYGGRPLTGGRWWWRRGMKVVTKVKEWTEIVAGPRWKTFVRRFRRRPRHSGFGYDPLSYALNFDEGLGSDSDGDTVRREFSARSEFAVCVGLSPISGSESTREDRAKGRATTGRHRAEETNPRWRDGNRPGLPRCSIHSSLR</sequence>
<dbReference type="PANTHER" id="PTHR47076:SF1">
    <property type="entry name" value="NHL DOMAIN PROTEIN"/>
    <property type="match status" value="1"/>
</dbReference>
<feature type="region of interest" description="Disordered" evidence="1">
    <location>
        <begin position="140"/>
        <end position="188"/>
    </location>
</feature>
<accession>A0A427BBR2</accession>
<evidence type="ECO:0000313" key="3">
    <source>
        <dbReference type="Proteomes" id="UP000287651"/>
    </source>
</evidence>
<evidence type="ECO:0000313" key="2">
    <source>
        <dbReference type="EMBL" id="RRT85919.1"/>
    </source>
</evidence>
<dbReference type="Proteomes" id="UP000287651">
    <property type="component" value="Unassembled WGS sequence"/>
</dbReference>
<dbReference type="PANTHER" id="PTHR47076">
    <property type="entry name" value="NHL DOMAIN PROTEIN"/>
    <property type="match status" value="1"/>
</dbReference>
<proteinExistence type="predicted"/>
<dbReference type="AlphaFoldDB" id="A0A427BBR2"/>
<evidence type="ECO:0000256" key="1">
    <source>
        <dbReference type="SAM" id="MobiDB-lite"/>
    </source>
</evidence>
<feature type="compositionally biased region" description="Basic and acidic residues" evidence="1">
    <location>
        <begin position="161"/>
        <end position="174"/>
    </location>
</feature>
<dbReference type="EMBL" id="AMZH03000041">
    <property type="protein sequence ID" value="RRT85919.1"/>
    <property type="molecule type" value="Genomic_DNA"/>
</dbReference>
<organism evidence="2 3">
    <name type="scientific">Ensete ventricosum</name>
    <name type="common">Abyssinian banana</name>
    <name type="synonym">Musa ensete</name>
    <dbReference type="NCBI Taxonomy" id="4639"/>
    <lineage>
        <taxon>Eukaryota</taxon>
        <taxon>Viridiplantae</taxon>
        <taxon>Streptophyta</taxon>
        <taxon>Embryophyta</taxon>
        <taxon>Tracheophyta</taxon>
        <taxon>Spermatophyta</taxon>
        <taxon>Magnoliopsida</taxon>
        <taxon>Liliopsida</taxon>
        <taxon>Zingiberales</taxon>
        <taxon>Musaceae</taxon>
        <taxon>Ensete</taxon>
    </lineage>
</organism>
<gene>
    <name evidence="2" type="ORF">B296_00000379</name>
</gene>
<reference evidence="2 3" key="1">
    <citation type="journal article" date="2014" name="Agronomy (Basel)">
        <title>A Draft Genome Sequence for Ensete ventricosum, the Drought-Tolerant Tree Against Hunger.</title>
        <authorList>
            <person name="Harrison J."/>
            <person name="Moore K.A."/>
            <person name="Paszkiewicz K."/>
            <person name="Jones T."/>
            <person name="Grant M."/>
            <person name="Ambacheew D."/>
            <person name="Muzemil S."/>
            <person name="Studholme D.J."/>
        </authorList>
    </citation>
    <scope>NUCLEOTIDE SEQUENCE [LARGE SCALE GENOMIC DNA]</scope>
</reference>